<evidence type="ECO:0000256" key="9">
    <source>
        <dbReference type="PROSITE-ProRule" id="PRU00175"/>
    </source>
</evidence>
<feature type="region of interest" description="Disordered" evidence="11">
    <location>
        <begin position="1725"/>
        <end position="2128"/>
    </location>
</feature>
<dbReference type="Pfam" id="PF00505">
    <property type="entry name" value="HMG_box"/>
    <property type="match status" value="1"/>
</dbReference>
<dbReference type="EMBL" id="VSWD01000003">
    <property type="protein sequence ID" value="KAK3105764.1"/>
    <property type="molecule type" value="Genomic_DNA"/>
</dbReference>
<feature type="compositionally biased region" description="Polar residues" evidence="11">
    <location>
        <begin position="3406"/>
        <end position="3415"/>
    </location>
</feature>
<keyword evidence="4 9" id="KW-0863">Zinc-finger</keyword>
<evidence type="ECO:0000256" key="8">
    <source>
        <dbReference type="ARBA" id="ARBA00023242"/>
    </source>
</evidence>
<dbReference type="Gene3D" id="1.10.30.10">
    <property type="entry name" value="High mobility group box domain"/>
    <property type="match status" value="1"/>
</dbReference>
<dbReference type="SUPFAM" id="SSF47095">
    <property type="entry name" value="HMG-box"/>
    <property type="match status" value="1"/>
</dbReference>
<evidence type="ECO:0000256" key="7">
    <source>
        <dbReference type="ARBA" id="ARBA00023163"/>
    </source>
</evidence>
<dbReference type="PROSITE" id="PS50016">
    <property type="entry name" value="ZF_PHD_2"/>
    <property type="match status" value="5"/>
</dbReference>
<feature type="compositionally biased region" description="Polar residues" evidence="11">
    <location>
        <begin position="1810"/>
        <end position="1825"/>
    </location>
</feature>
<keyword evidence="5" id="KW-0862">Zinc</keyword>
<evidence type="ECO:0000256" key="11">
    <source>
        <dbReference type="SAM" id="MobiDB-lite"/>
    </source>
</evidence>
<evidence type="ECO:0000313" key="17">
    <source>
        <dbReference type="Proteomes" id="UP001186944"/>
    </source>
</evidence>
<dbReference type="GO" id="GO:0045944">
    <property type="term" value="P:positive regulation of transcription by RNA polymerase II"/>
    <property type="evidence" value="ECO:0007669"/>
    <property type="project" value="TreeGrafter"/>
</dbReference>
<feature type="compositionally biased region" description="Basic residues" evidence="11">
    <location>
        <begin position="3334"/>
        <end position="3343"/>
    </location>
</feature>
<feature type="compositionally biased region" description="Basic and acidic residues" evidence="11">
    <location>
        <begin position="2513"/>
        <end position="2525"/>
    </location>
</feature>
<sequence length="3673" mass="399746">MTRYHNLMSSHDKITQSDINLISGHMTRYHMNLMSSHELTKVKLEQAGEQIANTPDSNLSTNVPTQATNLGDSCLPAPEQTPIVNLSSAELSSDSQSSTGAPPDITSAEASFPINESYDTDPPDLNPENPDLPEDLTKPDTFLSPTYETAELSDSSGPPDITNSNRFSKIKEELDPDLSLTAPVELESFEDKSDYPEVYTDPSSPLLDTLEEPEFGADFPSDIPDEPQNIFSASTHAPDLLTHEDFHTPGEGYLSSSFPEASLSESLAAVAPGDILPVVSLPQASPQFLQQPVSYQQNQAVPKRGPGRPRKDGLEPLQPKKKLQKPNISKSIVTKAQRIQHNNSIQKKVQGLALMETMDTGSHGNSLTEPLSSQLGIKDLGQEGSQFNMMEDDTLTNMSGNSDDTSLDAQLFCNLGERSLLGQGELCRYEPTPGFNPFKKVLAKNTKKTEFDDRSNEKGAKPLTWRRNRGPIKGARDREKSPRGTGEEGPDYQMDELSYIGYPEDADVPQVFETSGHTWAHHCCAMWSEGVTQSMDNNLKNVDKAVFNGLSQICSYCRRYGATISCIVPNCTKKYHYPCAAAGACFQEFKSLMLLCPDHTDQAEAKASIEAQCIMCETVGNISAQLFCTSCGQHYHGSCLHPAVAMTKEVRAGWQCPECKICQMCRQPGEDSKMLVCDTCDKGYHTFCLKPAMTTIPKNGWKCKNCRVCGDCQSRTPGSGPSSRWHLNYSVCDSCYQQRNKGLSCPLCFKAYRQFTQKAMIQCTLCKKYVHAECDKTIDSVMLEKVKNEQAVDYTCTVCRNRDTEMELGFPPFGLPVPSEDTGDTIYTGKDSDIDNTSSIMDDNLQEPFIFNAEDSISSMDIDISALEKLSSPTHSHAPGEGYGMGSKGGKLGTMGRKKITNSTNAGRSKGRPVAPEKKKRPPAFGDRKRPSKSKIKTAQLGAPIASQVSPVLPGETKKVHIQEEDDDGDDHPQTLILTSALDIFSLDQDMCKSCGSFGLGDEGKLIVCTQCGQCYHPYCAGIKKVTKVVLQKGWRCLDCTVCEGCGRPHDEGRLLLCDECDISYHTYCLDPPLDQVPKGTWKCKWCVMCVNCGTTNPGFHCDWQNNYTQCGPCHSKVACPVCKQNYCEDQMIIQCVQCDRWLHAPCDGLRSEDDMEKAADYGYQCCFCRPVTGKDGPLPPPPPPTPPPIEEEKPPTPPPPQPIFNTEPLPQKKYLMDGIYLSESGIQHMKDITMEVPKVKRKKWGKRGSSDKLTPELQLQAGRLLQTQLSLDGRDGDDDSKMTLDSDPMLSSVLDGDPRSDGDLMSPTGTAPPLPGLPLQGPEGEKKERKKRITTGMGIGGFIPKQRHRGPNVKRQASVATDPSAEGAVPTEGGEDGETPVVEEPKKRKQRQARKKSELETQFPSYLQEAFFGKDLIDKIKTKVKLGQKAESDSDGESRTSTPQLPTDIPHPTLFPNLDQSDRLPTALPSVGTTQSLGAPAPVSTSTSVPADDDDVSGMAGDVTLPDLDELPPDDLIKILGSNKDLDDGNQINSHQPASGSGNNILSPTNIPDVDNSIMDKMFEDIDMTAVESIFKGVLTENNPQMAATDNGSFPGNMPVPGAPHPGAMGMIRPPPPQHPPGPQHMMPHQYPYHANPNFGPGGPGPGYIDPNGQPSWQQVQLDEEQKENTSRRNMLKWECDEDLGENATISAVLYCNIKHPELKQQYPDWSERVKKIAKTWRELSHEEKQPYLNQARKNRANTKAALESKKKREAAATAPAPQKSPMGPPQPPQHMNLPPTGTYPPPQPGVDGLPSPMGPDMRSPLPRTPSNSQMIGTPDSQSPGHPPNSLPDSPMSHPGTPQEHHRLPGPEGFPLRPPQPHDPYAQPPPTPGAFPVPPRPMFKPPGPQEGFGQQGMPVDPYAKPPQTPRSAPHTPQQSPSKLQWPGTAQEHDPFEHPPSTPRPGEIMSPCTQGPVVTQGYDPYAQQPATPRPGMVPPGHPAALTRPPFTRQPSQPGEGYGAPPSSRPDDPYAFPPHTPRPAPDTPLSQANQPPPIHQPDGTFLPGMMPGPDQPMRYPVPPRSVPSSAGQVHPPPGGGQDSYMMQQPFRPPGPPAGQPVGRPHGEMYPGQPGFPMHGMDPSREPSALQQMYAAASRRHALFPFSGMFSALKTPYLGGMEKQVGGDPSQQVREILAVKASKRMEDKRKGTRQPWDGVNQPMSSPQGGPGGFPAEERFPISAPQGMERWPNPQAMMRPGAPRPFRPEDQFGVRGPFGEMMRMPGPLRHPRPPGHEIYSPTKPRQGSPQMSPGQFAAPRQNLAIPEQQRNQFAEMFHNRFPPPSSQTPPTEQGIHPQFPPTQPIQPITGMEPGLQDKVKAEGGVALGEEQGRSDVMKTEEQKDLHTDDNKEAEEDIEGLLSEDGSFDIIRFVDQDTDMNLGSSKSIFDDLDEVENDVKEQQVSSDNKDLDKGDGKDSDASKTASGVADFQAKFLEFSQKKSEERKTDGQELSETEKKKQDQQNISQIAALLQSEHMGRTLERRDSQKSDSGSLGGKDQLPHTPGTPSGLPPGMDQGQIGAMGPRPPFGAGMQSPLHQMHPAQPSPGSSTGAYPPQAPTTPGQPSPQVTQSPRSNIPSPRTPNVQSPFNPQQMSPFPQAQSPFSPSVSTSSSAPQSPFGSSKSQPPFSLPVGSSTQSPYGTPETPLQSPGQRSPRGTVTPTNQYMQGTYGQQLMHAPPRGSTLTPTPKSIPYGQSVTSMHGLRNPVPGGQHPFPPSAAGHQMPPATMGMDLNNPQMQPGIEPGLPRMPVPAMATSQGQPGVPIQGQPMTPTGHPMTPTSMMQGPGGPMMSFPGPGPGQPQIPGPRPSLPPGATATTTVASSQSRPQLLQDQPLLIQDLLEQEKQEQKRQAQQQAMLHRQNSEGGIMGNVPPRPAMPPMQGFRPPMGHPDPNWTGPRPPFSQPDMHGQGQPRFPLPGQQIPGQPLPGQPMMPGQGMPGPMPGSYGPNMPGMPPGAMGIQPPPQPPPPPPPMTGEMTQELDMQFRQYEDWLFKQAQYLDKQQKTVEQQVQKYKRQKKAINARNRQAKKSGREPSPNDAAELERVGQELTVVQKQMDGLKKQNKQHQMVTQDYRTKKKEKYGQDWIFGQLQPTGPMEIPPGQLQPRIPGQSSTARMTPAARQAYDEYMQSRLMQNQMPGPGPAPRPKHTVVEDPSHQAKQAPHAIIQDNNPFSEEYQEREQRERVQHTHVPQDPNMPFYGERTMPYDQGGRFPPPGQRLPGEPRPRFPGGRFPFEGGPRMPNPGEIGQRPPFSSSQGMFGGPGGTQGEGIRMQGPRPNIPPYQAGYGLPPTTSEEPEKQKPKKRKKKKKQSETSGNQQATAPSSEPRPPIQYTPQSETEKRIMEILNKTVRAQENIGAEKPPGTEKEGGPTTPKSSSQSVATDDHKGEETTATKPDDNIKGTEVVTDAGKNVDVPTSKQEFVEIPRESNVQGAEPDIDDGAQEEPILPMNVMIHQQSMPTQRVTEVTPAPNPAATQPAVTMTTHPAGTMATGPAATTTANQTGQQQNVNIPKSQSPSVPSESSIQPGSQPGTPGAVPPGPSPPASYHPGHQQGMPPLPGRMSPRGMVPPQVGSIPPHLQGRMSPRQAAPYGNAVPQYPGRISPRQAAPPGGRFSPRQSSPGSSQNMAAIWTILPKNELG</sequence>
<feature type="compositionally biased region" description="Basic and acidic residues" evidence="11">
    <location>
        <begin position="2475"/>
        <end position="2498"/>
    </location>
</feature>
<dbReference type="Pfam" id="PF13771">
    <property type="entry name" value="zf-HC5HC2H"/>
    <property type="match status" value="1"/>
</dbReference>
<keyword evidence="10" id="KW-0238">DNA-binding</keyword>
<dbReference type="CDD" id="cd21997">
    <property type="entry name" value="HMG_KMT2C-like"/>
    <property type="match status" value="1"/>
</dbReference>
<feature type="compositionally biased region" description="Low complexity" evidence="11">
    <location>
        <begin position="3506"/>
        <end position="3568"/>
    </location>
</feature>
<dbReference type="SUPFAM" id="SSF57903">
    <property type="entry name" value="FYVE/PHD zinc finger"/>
    <property type="match status" value="6"/>
</dbReference>
<feature type="compositionally biased region" description="Polar residues" evidence="11">
    <location>
        <begin position="1472"/>
        <end position="1490"/>
    </location>
</feature>
<feature type="compositionally biased region" description="Pro residues" evidence="11">
    <location>
        <begin position="2014"/>
        <end position="2025"/>
    </location>
</feature>
<feature type="compositionally biased region" description="Pro residues" evidence="11">
    <location>
        <begin position="2995"/>
        <end position="3007"/>
    </location>
</feature>
<feature type="compositionally biased region" description="Low complexity" evidence="11">
    <location>
        <begin position="87"/>
        <end position="98"/>
    </location>
</feature>
<evidence type="ECO:0000256" key="6">
    <source>
        <dbReference type="ARBA" id="ARBA00023015"/>
    </source>
</evidence>
<feature type="region of interest" description="Disordered" evidence="11">
    <location>
        <begin position="1425"/>
        <end position="1511"/>
    </location>
</feature>
<dbReference type="FunFam" id="3.30.40.10:FF:000852">
    <property type="entry name" value="Histone-lysine N-methyltransferase 2C"/>
    <property type="match status" value="1"/>
</dbReference>
<feature type="DNA-binding region" description="HMG box" evidence="10">
    <location>
        <begin position="1686"/>
        <end position="1752"/>
    </location>
</feature>
<dbReference type="GO" id="GO:0003677">
    <property type="term" value="F:DNA binding"/>
    <property type="evidence" value="ECO:0007669"/>
    <property type="project" value="UniProtKB-UniRule"/>
</dbReference>
<feature type="compositionally biased region" description="Pro residues" evidence="11">
    <location>
        <begin position="1178"/>
        <end position="1189"/>
    </location>
</feature>
<feature type="compositionally biased region" description="Polar residues" evidence="11">
    <location>
        <begin position="2602"/>
        <end position="2626"/>
    </location>
</feature>
<keyword evidence="3" id="KW-0677">Repeat</keyword>
<evidence type="ECO:0000256" key="1">
    <source>
        <dbReference type="ARBA" id="ARBA00004123"/>
    </source>
</evidence>
<feature type="compositionally biased region" description="Pro residues" evidence="11">
    <location>
        <begin position="3569"/>
        <end position="3579"/>
    </location>
</feature>
<dbReference type="InterPro" id="IPR036910">
    <property type="entry name" value="HMG_box_dom_sf"/>
</dbReference>
<dbReference type="InterPro" id="IPR009071">
    <property type="entry name" value="HMG_box_dom"/>
</dbReference>
<feature type="compositionally biased region" description="Basic and acidic residues" evidence="11">
    <location>
        <begin position="3210"/>
        <end position="3220"/>
    </location>
</feature>
<feature type="compositionally biased region" description="Basic and acidic residues" evidence="11">
    <location>
        <begin position="3416"/>
        <end position="3434"/>
    </location>
</feature>
<dbReference type="Gene3D" id="3.30.40.10">
    <property type="entry name" value="Zinc/RING finger domain, C3HC4 (zinc finger)"/>
    <property type="match status" value="7"/>
</dbReference>
<dbReference type="GO" id="GO:0003713">
    <property type="term" value="F:transcription coactivator activity"/>
    <property type="evidence" value="ECO:0007669"/>
    <property type="project" value="TreeGrafter"/>
</dbReference>
<feature type="region of interest" description="Disordered" evidence="11">
    <location>
        <begin position="1270"/>
        <end position="1406"/>
    </location>
</feature>
<feature type="region of interest" description="Disordered" evidence="11">
    <location>
        <begin position="2260"/>
        <end position="2293"/>
    </location>
</feature>
<feature type="compositionally biased region" description="Gly residues" evidence="11">
    <location>
        <begin position="881"/>
        <end position="893"/>
    </location>
</feature>
<dbReference type="InterPro" id="IPR019787">
    <property type="entry name" value="Znf_PHD-finger"/>
</dbReference>
<feature type="region of interest" description="Disordered" evidence="11">
    <location>
        <begin position="1523"/>
        <end position="1551"/>
    </location>
</feature>
<keyword evidence="8 10" id="KW-0539">Nucleus</keyword>
<feature type="region of interest" description="Disordered" evidence="11">
    <location>
        <begin position="3167"/>
        <end position="3478"/>
    </location>
</feature>
<feature type="region of interest" description="Disordered" evidence="11">
    <location>
        <begin position="2429"/>
        <end position="2700"/>
    </location>
</feature>
<feature type="compositionally biased region" description="Polar residues" evidence="11">
    <location>
        <begin position="2280"/>
        <end position="2290"/>
    </location>
</feature>
<feature type="compositionally biased region" description="Low complexity" evidence="11">
    <location>
        <begin position="2977"/>
        <end position="2994"/>
    </location>
</feature>
<feature type="compositionally biased region" description="Low complexity" evidence="11">
    <location>
        <begin position="3261"/>
        <end position="3273"/>
    </location>
</feature>
<dbReference type="CDD" id="cd15512">
    <property type="entry name" value="PHD4_KMT2C_like"/>
    <property type="match status" value="1"/>
</dbReference>
<feature type="compositionally biased region" description="Polar residues" evidence="11">
    <location>
        <begin position="3649"/>
        <end position="3660"/>
    </location>
</feature>
<dbReference type="Pfam" id="PF00628">
    <property type="entry name" value="PHD"/>
    <property type="match status" value="4"/>
</dbReference>
<feature type="region of interest" description="Disordered" evidence="11">
    <location>
        <begin position="3046"/>
        <end position="3077"/>
    </location>
</feature>
<feature type="region of interest" description="Disordered" evidence="11">
    <location>
        <begin position="2827"/>
        <end position="2863"/>
    </location>
</feature>
<feature type="compositionally biased region" description="Low complexity" evidence="11">
    <location>
        <begin position="2627"/>
        <end position="2660"/>
    </location>
</feature>
<feature type="region of interest" description="Disordered" evidence="11">
    <location>
        <begin position="2922"/>
        <end position="3011"/>
    </location>
</feature>
<dbReference type="SMART" id="SM00398">
    <property type="entry name" value="HMG"/>
    <property type="match status" value="1"/>
</dbReference>
<feature type="compositionally biased region" description="Polar residues" evidence="11">
    <location>
        <begin position="291"/>
        <end position="300"/>
    </location>
</feature>
<feature type="domain" description="PHD-type" evidence="12">
    <location>
        <begin position="989"/>
        <end position="1043"/>
    </location>
</feature>
<feature type="domain" description="PHD-type" evidence="15">
    <location>
        <begin position="493"/>
        <end position="600"/>
    </location>
</feature>
<dbReference type="CDD" id="cd15665">
    <property type="entry name" value="ePHD1_KMT2C_like"/>
    <property type="match status" value="1"/>
</dbReference>
<feature type="compositionally biased region" description="Basic and acidic residues" evidence="11">
    <location>
        <begin position="474"/>
        <end position="486"/>
    </location>
</feature>
<evidence type="ECO:0000259" key="14">
    <source>
        <dbReference type="PROSITE" id="PS50118"/>
    </source>
</evidence>
<evidence type="ECO:0000259" key="12">
    <source>
        <dbReference type="PROSITE" id="PS50016"/>
    </source>
</evidence>
<feature type="region of interest" description="Disordered" evidence="11">
    <location>
        <begin position="2182"/>
        <end position="2211"/>
    </location>
</feature>
<dbReference type="InterPro" id="IPR034732">
    <property type="entry name" value="EPHD"/>
</dbReference>
<dbReference type="CDD" id="cd15513">
    <property type="entry name" value="PHD5_KMT2C_like"/>
    <property type="match status" value="1"/>
</dbReference>
<evidence type="ECO:0000256" key="5">
    <source>
        <dbReference type="ARBA" id="ARBA00022833"/>
    </source>
</evidence>
<feature type="compositionally biased region" description="Basic residues" evidence="11">
    <location>
        <begin position="3046"/>
        <end position="3063"/>
    </location>
</feature>
<proteinExistence type="predicted"/>
<dbReference type="InterPro" id="IPR001841">
    <property type="entry name" value="Znf_RING"/>
</dbReference>
<feature type="domain" description="PHD-type" evidence="12">
    <location>
        <begin position="1117"/>
        <end position="1172"/>
    </location>
</feature>
<evidence type="ECO:0000313" key="16">
    <source>
        <dbReference type="EMBL" id="KAK3105764.1"/>
    </source>
</evidence>
<comment type="subcellular location">
    <subcellularLocation>
        <location evidence="1">Nucleus</location>
    </subcellularLocation>
</comment>
<reference evidence="16" key="1">
    <citation type="submission" date="2019-08" db="EMBL/GenBank/DDBJ databases">
        <title>The improved chromosome-level genome for the pearl oyster Pinctada fucata martensii using PacBio sequencing and Hi-C.</title>
        <authorList>
            <person name="Zheng Z."/>
        </authorList>
    </citation>
    <scope>NUCLEOTIDE SEQUENCE</scope>
    <source>
        <strain evidence="16">ZZ-2019</strain>
        <tissue evidence="16">Adductor muscle</tissue>
    </source>
</reference>
<feature type="domain" description="PHD-type" evidence="12">
    <location>
        <begin position="659"/>
        <end position="709"/>
    </location>
</feature>
<comment type="caution">
    <text evidence="16">The sequence shown here is derived from an EMBL/GenBank/DDBJ whole genome shotgun (WGS) entry which is preliminary data.</text>
</comment>
<evidence type="ECO:0000256" key="2">
    <source>
        <dbReference type="ARBA" id="ARBA00022723"/>
    </source>
</evidence>
<name>A0AA88YIG8_PINIB</name>
<protein>
    <submittedName>
        <fullName evidence="16">Uncharacterized protein</fullName>
    </submittedName>
</protein>
<evidence type="ECO:0000256" key="10">
    <source>
        <dbReference type="PROSITE-ProRule" id="PRU00267"/>
    </source>
</evidence>
<dbReference type="InterPro" id="IPR001965">
    <property type="entry name" value="Znf_PHD"/>
</dbReference>
<evidence type="ECO:0000256" key="4">
    <source>
        <dbReference type="ARBA" id="ARBA00022771"/>
    </source>
</evidence>
<feature type="compositionally biased region" description="Basic and acidic residues" evidence="11">
    <location>
        <begin position="2433"/>
        <end position="2457"/>
    </location>
</feature>
<dbReference type="InterPro" id="IPR013083">
    <property type="entry name" value="Znf_RING/FYVE/PHD"/>
</dbReference>
<dbReference type="PROSITE" id="PS50118">
    <property type="entry name" value="HMG_BOX_2"/>
    <property type="match status" value="1"/>
</dbReference>
<feature type="region of interest" description="Disordered" evidence="11">
    <location>
        <begin position="3492"/>
        <end position="3673"/>
    </location>
</feature>
<dbReference type="PROSITE" id="PS51805">
    <property type="entry name" value="EPHD"/>
    <property type="match status" value="1"/>
</dbReference>
<dbReference type="Proteomes" id="UP001186944">
    <property type="component" value="Unassembled WGS sequence"/>
</dbReference>
<feature type="compositionally biased region" description="Polar residues" evidence="11">
    <location>
        <begin position="2668"/>
        <end position="2700"/>
    </location>
</feature>
<dbReference type="GO" id="GO:0044666">
    <property type="term" value="C:MLL3/4 complex"/>
    <property type="evidence" value="ECO:0007669"/>
    <property type="project" value="TreeGrafter"/>
</dbReference>
<dbReference type="PANTHER" id="PTHR45888">
    <property type="entry name" value="HL01030P-RELATED"/>
    <property type="match status" value="1"/>
</dbReference>
<feature type="compositionally biased region" description="Polar residues" evidence="11">
    <location>
        <begin position="52"/>
        <end position="71"/>
    </location>
</feature>
<feature type="compositionally biased region" description="Basic and acidic residues" evidence="11">
    <location>
        <begin position="447"/>
        <end position="460"/>
    </location>
</feature>
<dbReference type="InterPro" id="IPR011011">
    <property type="entry name" value="Znf_FYVE_PHD"/>
</dbReference>
<feature type="domain" description="HMG box" evidence="14">
    <location>
        <begin position="1686"/>
        <end position="1752"/>
    </location>
</feature>
<feature type="region of interest" description="Disordered" evidence="11">
    <location>
        <begin position="447"/>
        <end position="492"/>
    </location>
</feature>
<feature type="compositionally biased region" description="Low complexity" evidence="11">
    <location>
        <begin position="2849"/>
        <end position="2863"/>
    </location>
</feature>
<feature type="domain" description="PHD-type" evidence="12">
    <location>
        <begin position="1040"/>
        <end position="1090"/>
    </location>
</feature>
<dbReference type="SMART" id="SM00184">
    <property type="entry name" value="RING"/>
    <property type="match status" value="6"/>
</dbReference>
<feature type="region of interest" description="Disordered" evidence="11">
    <location>
        <begin position="291"/>
        <end position="329"/>
    </location>
</feature>
<dbReference type="GO" id="GO:0008270">
    <property type="term" value="F:zinc ion binding"/>
    <property type="evidence" value="ECO:0007669"/>
    <property type="project" value="UniProtKB-KW"/>
</dbReference>
<evidence type="ECO:0000256" key="3">
    <source>
        <dbReference type="ARBA" id="ARBA00022737"/>
    </source>
</evidence>
<dbReference type="PROSITE" id="PS50089">
    <property type="entry name" value="ZF_RING_2"/>
    <property type="match status" value="1"/>
</dbReference>
<dbReference type="InterPro" id="IPR047004">
    <property type="entry name" value="KMT2C_PHD2"/>
</dbReference>
<evidence type="ECO:0000259" key="15">
    <source>
        <dbReference type="PROSITE" id="PS51805"/>
    </source>
</evidence>
<feature type="domain" description="PHD-type" evidence="12">
    <location>
        <begin position="610"/>
        <end position="662"/>
    </location>
</feature>
<feature type="region of interest" description="Disordered" evidence="11">
    <location>
        <begin position="52"/>
        <end position="142"/>
    </location>
</feature>
<keyword evidence="17" id="KW-1185">Reference proteome</keyword>
<dbReference type="CDD" id="cd15509">
    <property type="entry name" value="PHD1_KMT2C_like"/>
    <property type="match status" value="1"/>
</dbReference>
<organism evidence="16 17">
    <name type="scientific">Pinctada imbricata</name>
    <name type="common">Atlantic pearl-oyster</name>
    <name type="synonym">Pinctada martensii</name>
    <dbReference type="NCBI Taxonomy" id="66713"/>
    <lineage>
        <taxon>Eukaryota</taxon>
        <taxon>Metazoa</taxon>
        <taxon>Spiralia</taxon>
        <taxon>Lophotrochozoa</taxon>
        <taxon>Mollusca</taxon>
        <taxon>Bivalvia</taxon>
        <taxon>Autobranchia</taxon>
        <taxon>Pteriomorphia</taxon>
        <taxon>Pterioida</taxon>
        <taxon>Pterioidea</taxon>
        <taxon>Pteriidae</taxon>
        <taxon>Pinctada</taxon>
    </lineage>
</organism>
<dbReference type="PANTHER" id="PTHR45888:SF6">
    <property type="entry name" value="HL01030P-RELATED"/>
    <property type="match status" value="1"/>
</dbReference>
<accession>A0AA88YIG8</accession>
<feature type="region of interest" description="Disordered" evidence="11">
    <location>
        <begin position="871"/>
        <end position="941"/>
    </location>
</feature>
<evidence type="ECO:0000259" key="13">
    <source>
        <dbReference type="PROSITE" id="PS50089"/>
    </source>
</evidence>
<keyword evidence="2" id="KW-0479">Metal-binding</keyword>
<feature type="region of interest" description="Disordered" evidence="11">
    <location>
        <begin position="3123"/>
        <end position="3152"/>
    </location>
</feature>
<feature type="compositionally biased region" description="Pro residues" evidence="11">
    <location>
        <begin position="2592"/>
        <end position="2601"/>
    </location>
</feature>
<feature type="compositionally biased region" description="Pro residues" evidence="11">
    <location>
        <begin position="1857"/>
        <end position="1889"/>
    </location>
</feature>
<keyword evidence="7" id="KW-0804">Transcription</keyword>
<dbReference type="SMART" id="SM00249">
    <property type="entry name" value="PHD"/>
    <property type="match status" value="7"/>
</dbReference>
<feature type="region of interest" description="Disordered" evidence="11">
    <location>
        <begin position="2315"/>
        <end position="2404"/>
    </location>
</feature>
<gene>
    <name evidence="16" type="ORF">FSP39_005042</name>
</gene>
<feature type="compositionally biased region" description="Gly residues" evidence="11">
    <location>
        <begin position="3292"/>
        <end position="3301"/>
    </location>
</feature>
<feature type="region of interest" description="Disordered" evidence="11">
    <location>
        <begin position="1177"/>
        <end position="1208"/>
    </location>
</feature>
<feature type="compositionally biased region" description="Pro residues" evidence="11">
    <location>
        <begin position="1971"/>
        <end position="1981"/>
    </location>
</feature>
<feature type="compositionally biased region" description="Basic and acidic residues" evidence="11">
    <location>
        <begin position="1429"/>
        <end position="1439"/>
    </location>
</feature>
<feature type="compositionally biased region" description="Basic and acidic residues" evidence="11">
    <location>
        <begin position="2367"/>
        <end position="2387"/>
    </location>
</feature>
<dbReference type="CDD" id="cd15594">
    <property type="entry name" value="PHD2_KMT2C"/>
    <property type="match status" value="1"/>
</dbReference>
<feature type="compositionally biased region" description="Low complexity" evidence="11">
    <location>
        <begin position="1890"/>
        <end position="1899"/>
    </location>
</feature>
<keyword evidence="6" id="KW-0805">Transcription regulation</keyword>
<feature type="compositionally biased region" description="Polar residues" evidence="11">
    <location>
        <begin position="1531"/>
        <end position="1551"/>
    </location>
</feature>
<dbReference type="GO" id="GO:0042800">
    <property type="term" value="F:histone H3K4 methyltransferase activity"/>
    <property type="evidence" value="ECO:0007669"/>
    <property type="project" value="TreeGrafter"/>
</dbReference>
<feature type="domain" description="RING-type" evidence="13">
    <location>
        <begin position="613"/>
        <end position="660"/>
    </location>
</feature>
<feature type="compositionally biased region" description="Pro residues" evidence="11">
    <location>
        <begin position="2830"/>
        <end position="2846"/>
    </location>
</feature>
<dbReference type="CDD" id="cd15514">
    <property type="entry name" value="PHD6_KMT2C_like"/>
    <property type="match status" value="1"/>
</dbReference>